<evidence type="ECO:0000256" key="1">
    <source>
        <dbReference type="SAM" id="MobiDB-lite"/>
    </source>
</evidence>
<feature type="region of interest" description="Disordered" evidence="1">
    <location>
        <begin position="20"/>
        <end position="40"/>
    </location>
</feature>
<reference evidence="3 4" key="1">
    <citation type="submission" date="2019-02" db="EMBL/GenBank/DDBJ databases">
        <title>Draft genome sequences of novel Actinobacteria.</title>
        <authorList>
            <person name="Sahin N."/>
            <person name="Ay H."/>
            <person name="Saygin H."/>
        </authorList>
    </citation>
    <scope>NUCLEOTIDE SEQUENCE [LARGE SCALE GENOMIC DNA]</scope>
    <source>
        <strain evidence="3 4">KC201</strain>
    </source>
</reference>
<dbReference type="EMBL" id="SMJZ01000366">
    <property type="protein sequence ID" value="TDB94134.1"/>
    <property type="molecule type" value="Genomic_DNA"/>
</dbReference>
<feature type="signal peptide" evidence="2">
    <location>
        <begin position="1"/>
        <end position="24"/>
    </location>
</feature>
<dbReference type="Proteomes" id="UP000295157">
    <property type="component" value="Unassembled WGS sequence"/>
</dbReference>
<protein>
    <submittedName>
        <fullName evidence="3">Invasion associated locus b family protein</fullName>
    </submittedName>
</protein>
<keyword evidence="4" id="KW-1185">Reference proteome</keyword>
<dbReference type="AlphaFoldDB" id="A0A4R4MEW5"/>
<sequence>MRLRPLIVCTIALALLPLSGPAHADGPTPTPPPAATESEA</sequence>
<evidence type="ECO:0000313" key="3">
    <source>
        <dbReference type="EMBL" id="TDB94134.1"/>
    </source>
</evidence>
<gene>
    <name evidence="3" type="ORF">E1267_43005</name>
</gene>
<feature type="chain" id="PRO_5020366928" evidence="2">
    <location>
        <begin position="25"/>
        <end position="40"/>
    </location>
</feature>
<keyword evidence="2" id="KW-0732">Signal</keyword>
<accession>A0A4R4MEW5</accession>
<comment type="caution">
    <text evidence="3">The sequence shown here is derived from an EMBL/GenBank/DDBJ whole genome shotgun (WGS) entry which is preliminary data.</text>
</comment>
<organism evidence="3 4">
    <name type="scientific">Nonomuraea longispora</name>
    <dbReference type="NCBI Taxonomy" id="1848320"/>
    <lineage>
        <taxon>Bacteria</taxon>
        <taxon>Bacillati</taxon>
        <taxon>Actinomycetota</taxon>
        <taxon>Actinomycetes</taxon>
        <taxon>Streptosporangiales</taxon>
        <taxon>Streptosporangiaceae</taxon>
        <taxon>Nonomuraea</taxon>
    </lineage>
</organism>
<evidence type="ECO:0000313" key="4">
    <source>
        <dbReference type="Proteomes" id="UP000295157"/>
    </source>
</evidence>
<evidence type="ECO:0000256" key="2">
    <source>
        <dbReference type="SAM" id="SignalP"/>
    </source>
</evidence>
<name>A0A4R4MEW5_9ACTN</name>
<proteinExistence type="predicted"/>
<feature type="non-terminal residue" evidence="3">
    <location>
        <position position="40"/>
    </location>
</feature>